<dbReference type="CDD" id="cd06928">
    <property type="entry name" value="RNAP_alpha_NTD"/>
    <property type="match status" value="1"/>
</dbReference>
<feature type="region of interest" description="Alpha N-terminal domain (alpha-NTD)" evidence="11">
    <location>
        <begin position="1"/>
        <end position="256"/>
    </location>
</feature>
<name>A0AAI8FD44_MESHY</name>
<evidence type="ECO:0000256" key="4">
    <source>
        <dbReference type="ARBA" id="ARBA00022478"/>
    </source>
</evidence>
<dbReference type="Pfam" id="PF03118">
    <property type="entry name" value="RNA_pol_A_CTD"/>
    <property type="match status" value="1"/>
</dbReference>
<dbReference type="InterPro" id="IPR011773">
    <property type="entry name" value="DNA-dir_RpoA"/>
</dbReference>
<dbReference type="GO" id="GO:0046983">
    <property type="term" value="F:protein dimerization activity"/>
    <property type="evidence" value="ECO:0007669"/>
    <property type="project" value="InterPro"/>
</dbReference>
<dbReference type="KEGG" id="mhs:MOS_423"/>
<dbReference type="Gene3D" id="2.170.120.12">
    <property type="entry name" value="DNA-directed RNA polymerase, insert domain"/>
    <property type="match status" value="1"/>
</dbReference>
<evidence type="ECO:0000313" key="14">
    <source>
        <dbReference type="Proteomes" id="UP000009399"/>
    </source>
</evidence>
<comment type="function">
    <text evidence="11">DNA-dependent RNA polymerase catalyzes the transcription of DNA into RNA using the four ribonucleoside triphosphates as substrates.</text>
</comment>
<evidence type="ECO:0000256" key="7">
    <source>
        <dbReference type="ARBA" id="ARBA00023163"/>
    </source>
</evidence>
<protein>
    <recommendedName>
        <fullName evidence="3 11">DNA-directed RNA polymerase subunit alpha</fullName>
        <shortName evidence="11">RNAP subunit alpha</shortName>
        <ecNumber evidence="2 11">2.7.7.6</ecNumber>
    </recommendedName>
    <alternativeName>
        <fullName evidence="9 11">RNA polymerase subunit alpha</fullName>
    </alternativeName>
    <alternativeName>
        <fullName evidence="8 11">Transcriptase subunit alpha</fullName>
    </alternativeName>
</protein>
<evidence type="ECO:0000256" key="2">
    <source>
        <dbReference type="ARBA" id="ARBA00012418"/>
    </source>
</evidence>
<dbReference type="EC" id="2.7.7.6" evidence="2 11"/>
<keyword evidence="6 11" id="KW-0548">Nucleotidyltransferase</keyword>
<dbReference type="EMBL" id="CP003914">
    <property type="protein sequence ID" value="AFX74347.1"/>
    <property type="molecule type" value="Genomic_DNA"/>
</dbReference>
<dbReference type="Gene3D" id="3.30.1360.10">
    <property type="entry name" value="RNA polymerase, RBP11-like subunit"/>
    <property type="match status" value="1"/>
</dbReference>
<dbReference type="InterPro" id="IPR011262">
    <property type="entry name" value="DNA-dir_RNA_pol_insert"/>
</dbReference>
<comment type="similarity">
    <text evidence="1 11">Belongs to the RNA polymerase alpha chain family.</text>
</comment>
<evidence type="ECO:0000256" key="9">
    <source>
        <dbReference type="ARBA" id="ARBA00033070"/>
    </source>
</evidence>
<dbReference type="HAMAP" id="MF_00059">
    <property type="entry name" value="RNApol_bact_RpoA"/>
    <property type="match status" value="1"/>
</dbReference>
<dbReference type="InterPro" id="IPR011260">
    <property type="entry name" value="RNAP_asu_C"/>
</dbReference>
<reference evidence="13 14" key="1">
    <citation type="journal article" date="2013" name="Genome Announc.">
        <title>Complete Genome Sequence of Mycoplasma hyorhinis Strain SK76.</title>
        <authorList>
            <person name="Goodison S."/>
            <person name="Urquidi V."/>
            <person name="Kumar D."/>
            <person name="Reyes L."/>
            <person name="Rosser C.J."/>
        </authorList>
    </citation>
    <scope>NUCLEOTIDE SEQUENCE [LARGE SCALE GENOMIC DNA]</scope>
    <source>
        <strain evidence="13 14">SK76</strain>
    </source>
</reference>
<feature type="domain" description="DNA-directed RNA polymerase RpoA/D/Rpb3-type" evidence="12">
    <location>
        <begin position="21"/>
        <end position="244"/>
    </location>
</feature>
<evidence type="ECO:0000259" key="12">
    <source>
        <dbReference type="SMART" id="SM00662"/>
    </source>
</evidence>
<evidence type="ECO:0000256" key="1">
    <source>
        <dbReference type="ARBA" id="ARBA00007123"/>
    </source>
</evidence>
<evidence type="ECO:0000256" key="10">
    <source>
        <dbReference type="ARBA" id="ARBA00048552"/>
    </source>
</evidence>
<comment type="catalytic activity">
    <reaction evidence="10 11">
        <text>RNA(n) + a ribonucleoside 5'-triphosphate = RNA(n+1) + diphosphate</text>
        <dbReference type="Rhea" id="RHEA:21248"/>
        <dbReference type="Rhea" id="RHEA-COMP:14527"/>
        <dbReference type="Rhea" id="RHEA-COMP:17342"/>
        <dbReference type="ChEBI" id="CHEBI:33019"/>
        <dbReference type="ChEBI" id="CHEBI:61557"/>
        <dbReference type="ChEBI" id="CHEBI:140395"/>
        <dbReference type="EC" id="2.7.7.6"/>
    </reaction>
</comment>
<dbReference type="GO" id="GO:0006351">
    <property type="term" value="P:DNA-templated transcription"/>
    <property type="evidence" value="ECO:0007669"/>
    <property type="project" value="UniProtKB-UniRule"/>
</dbReference>
<organism evidence="13 14">
    <name type="scientific">Mesomycoplasma hyorhinis SK76</name>
    <dbReference type="NCBI Taxonomy" id="1118964"/>
    <lineage>
        <taxon>Bacteria</taxon>
        <taxon>Bacillati</taxon>
        <taxon>Mycoplasmatota</taxon>
        <taxon>Mycoplasmoidales</taxon>
        <taxon>Metamycoplasmataceae</taxon>
        <taxon>Mesomycoplasma</taxon>
    </lineage>
</organism>
<evidence type="ECO:0000256" key="8">
    <source>
        <dbReference type="ARBA" id="ARBA00032524"/>
    </source>
</evidence>
<comment type="domain">
    <text evidence="11">The N-terminal domain is essential for RNAP assembly and basal transcription, whereas the C-terminal domain is involved in interaction with transcriptional regulators and with upstream promoter elements.</text>
</comment>
<dbReference type="InterPro" id="IPR011263">
    <property type="entry name" value="DNA-dir_RNA_pol_RpoA/D/Rpb3"/>
</dbReference>
<keyword evidence="5 11" id="KW-0808">Transferase</keyword>
<dbReference type="SMART" id="SM00662">
    <property type="entry name" value="RPOLD"/>
    <property type="match status" value="1"/>
</dbReference>
<evidence type="ECO:0000256" key="3">
    <source>
        <dbReference type="ARBA" id="ARBA00015972"/>
    </source>
</evidence>
<dbReference type="GO" id="GO:0000428">
    <property type="term" value="C:DNA-directed RNA polymerase complex"/>
    <property type="evidence" value="ECO:0007669"/>
    <property type="project" value="UniProtKB-KW"/>
</dbReference>
<dbReference type="NCBIfam" id="NF003519">
    <property type="entry name" value="PRK05182.2-5"/>
    <property type="match status" value="1"/>
</dbReference>
<evidence type="ECO:0000313" key="13">
    <source>
        <dbReference type="EMBL" id="AFX74347.1"/>
    </source>
</evidence>
<accession>A0AAI8FD44</accession>
<dbReference type="Pfam" id="PF01000">
    <property type="entry name" value="RNA_pol_A_bac"/>
    <property type="match status" value="1"/>
</dbReference>
<keyword evidence="4 11" id="KW-0240">DNA-directed RNA polymerase</keyword>
<dbReference type="SUPFAM" id="SSF56553">
    <property type="entry name" value="Insert subdomain of RNA polymerase alpha subunit"/>
    <property type="match status" value="1"/>
</dbReference>
<keyword evidence="7 11" id="KW-0804">Transcription</keyword>
<dbReference type="Pfam" id="PF01193">
    <property type="entry name" value="RNA_pol_L"/>
    <property type="match status" value="1"/>
</dbReference>
<dbReference type="GO" id="GO:0003677">
    <property type="term" value="F:DNA binding"/>
    <property type="evidence" value="ECO:0007669"/>
    <property type="project" value="UniProtKB-UniRule"/>
</dbReference>
<proteinExistence type="inferred from homology"/>
<comment type="subunit">
    <text evidence="11">Homodimer. The RNAP catalytic core consists of 2 alpha, 1 beta, 1 beta' and 1 omega subunit. When a sigma factor is associated with the core the holoenzyme is formed, which can initiate transcription.</text>
</comment>
<dbReference type="SUPFAM" id="SSF55257">
    <property type="entry name" value="RBP11-like subunits of RNA polymerase"/>
    <property type="match status" value="1"/>
</dbReference>
<evidence type="ECO:0000256" key="11">
    <source>
        <dbReference type="HAMAP-Rule" id="MF_00059"/>
    </source>
</evidence>
<dbReference type="NCBIfam" id="TIGR02027">
    <property type="entry name" value="rpoA"/>
    <property type="match status" value="1"/>
</dbReference>
<feature type="region of interest" description="Alpha C-terminal domain (alpha-CTD)" evidence="11">
    <location>
        <begin position="266"/>
        <end position="333"/>
    </location>
</feature>
<dbReference type="AlphaFoldDB" id="A0AAI8FD44"/>
<dbReference type="SUPFAM" id="SSF47789">
    <property type="entry name" value="C-terminal domain of RNA polymerase alpha subunit"/>
    <property type="match status" value="1"/>
</dbReference>
<dbReference type="InterPro" id="IPR036643">
    <property type="entry name" value="RNApol_insert_sf"/>
</dbReference>
<dbReference type="Proteomes" id="UP000009399">
    <property type="component" value="Chromosome"/>
</dbReference>
<dbReference type="InterPro" id="IPR036603">
    <property type="entry name" value="RBP11-like"/>
</dbReference>
<gene>
    <name evidence="11" type="primary">rpoA</name>
    <name evidence="13" type="ORF">MOS_423</name>
</gene>
<evidence type="ECO:0000256" key="6">
    <source>
        <dbReference type="ARBA" id="ARBA00022695"/>
    </source>
</evidence>
<dbReference type="Gene3D" id="1.10.150.20">
    <property type="entry name" value="5' to 3' exonuclease, C-terminal subdomain"/>
    <property type="match status" value="1"/>
</dbReference>
<dbReference type="GO" id="GO:0005737">
    <property type="term" value="C:cytoplasm"/>
    <property type="evidence" value="ECO:0007669"/>
    <property type="project" value="UniProtKB-ARBA"/>
</dbReference>
<evidence type="ECO:0000256" key="5">
    <source>
        <dbReference type="ARBA" id="ARBA00022679"/>
    </source>
</evidence>
<dbReference type="GO" id="GO:0003899">
    <property type="term" value="F:DNA-directed RNA polymerase activity"/>
    <property type="evidence" value="ECO:0007669"/>
    <property type="project" value="UniProtKB-UniRule"/>
</dbReference>
<dbReference type="RefSeq" id="WP_015084172.1">
    <property type="nucleotide sequence ID" value="NC_019552.1"/>
</dbReference>
<sequence length="333" mass="37166">MKKSAKVYYIENKAEHLSDFETTFELQPLERGFANTLGNSLRRTILSSVPSVAVFGVKIEGVEHEFSVIDKVREDVVTILNNLKKIRFSFKKEVFLQNEIQVASFDGRKVGKITGADILVNSALEIVNKDQVVANTSEVGALKFEMFLTYGRGFVDFETNKRKIQELGPALESKLGYGQIIAVDSDFSAVENVKFSSTELNSSNPIVEEKLTFSVKTDGTILAKDALAEAAKILIAHLKLVSDTANLDAEVDSFFEEVKQKEEAPKKNSADLTTLDLTVRSLNALRRAQCYKISDLLELTLEELENIKNLGKKSVEEIVEKLKEHNLELKKGE</sequence>